<dbReference type="EMBL" id="JAAYYV010000476">
    <property type="protein sequence ID" value="NLF55932.1"/>
    <property type="molecule type" value="Genomic_DNA"/>
</dbReference>
<feature type="transmembrane region" description="Helical" evidence="1">
    <location>
        <begin position="6"/>
        <end position="25"/>
    </location>
</feature>
<evidence type="ECO:0000313" key="2">
    <source>
        <dbReference type="EMBL" id="NLF55932.1"/>
    </source>
</evidence>
<keyword evidence="1" id="KW-0472">Membrane</keyword>
<evidence type="ECO:0000313" key="3">
    <source>
        <dbReference type="Proteomes" id="UP000536534"/>
    </source>
</evidence>
<proteinExistence type="predicted"/>
<feature type="transmembrane region" description="Helical" evidence="1">
    <location>
        <begin position="45"/>
        <end position="67"/>
    </location>
</feature>
<feature type="non-terminal residue" evidence="2">
    <location>
        <position position="1"/>
    </location>
</feature>
<name>A0A7X7R9K1_9RHOO</name>
<gene>
    <name evidence="2" type="ORF">GX576_16320</name>
</gene>
<evidence type="ECO:0000256" key="1">
    <source>
        <dbReference type="SAM" id="Phobius"/>
    </source>
</evidence>
<dbReference type="AlphaFoldDB" id="A0A7X7R9K1"/>
<keyword evidence="1" id="KW-1133">Transmembrane helix</keyword>
<comment type="caution">
    <text evidence="2">The sequence shown here is derived from an EMBL/GenBank/DDBJ whole genome shotgun (WGS) entry which is preliminary data.</text>
</comment>
<sequence>GENPPPIVILWVLGLPVLDTVVLMLRRLRQGRSPFSAGRDHMHHLWLHAGFSIGQTTVCLMLANLALGGIGVLGWKLGVPEWGLTAGYVGVFLLHRQLASHAWLASKWLRVHNPQV</sequence>
<organism evidence="2 3">
    <name type="scientific">Thauera phenolivorans</name>
    <dbReference type="NCBI Taxonomy" id="1792543"/>
    <lineage>
        <taxon>Bacteria</taxon>
        <taxon>Pseudomonadati</taxon>
        <taxon>Pseudomonadota</taxon>
        <taxon>Betaproteobacteria</taxon>
        <taxon>Rhodocyclales</taxon>
        <taxon>Zoogloeaceae</taxon>
        <taxon>Thauera</taxon>
    </lineage>
</organism>
<keyword evidence="2" id="KW-0808">Transferase</keyword>
<keyword evidence="1" id="KW-0812">Transmembrane</keyword>
<dbReference type="GO" id="GO:0016740">
    <property type="term" value="F:transferase activity"/>
    <property type="evidence" value="ECO:0007669"/>
    <property type="project" value="UniProtKB-KW"/>
</dbReference>
<dbReference type="Proteomes" id="UP000536534">
    <property type="component" value="Unassembled WGS sequence"/>
</dbReference>
<accession>A0A7X7R9K1</accession>
<feature type="transmembrane region" description="Helical" evidence="1">
    <location>
        <begin position="73"/>
        <end position="94"/>
    </location>
</feature>
<protein>
    <submittedName>
        <fullName evidence="2">Undecaprenyl/decaprenyl-phosphate alpha-N-acetylglucosaminyl 1-phosphate transferase</fullName>
    </submittedName>
</protein>
<reference evidence="2 3" key="1">
    <citation type="journal article" date="2020" name="Biotechnol. Biofuels">
        <title>New insights from the biogas microbiome by comprehensive genome-resolved metagenomics of nearly 1600 species originating from multiple anaerobic digesters.</title>
        <authorList>
            <person name="Campanaro S."/>
            <person name="Treu L."/>
            <person name="Rodriguez-R L.M."/>
            <person name="Kovalovszki A."/>
            <person name="Ziels R.M."/>
            <person name="Maus I."/>
            <person name="Zhu X."/>
            <person name="Kougias P.G."/>
            <person name="Basile A."/>
            <person name="Luo G."/>
            <person name="Schluter A."/>
            <person name="Konstantinidis K.T."/>
            <person name="Angelidaki I."/>
        </authorList>
    </citation>
    <scope>NUCLEOTIDE SEQUENCE [LARGE SCALE GENOMIC DNA]</scope>
    <source>
        <strain evidence="2">AS06rmzACSIP_256</strain>
    </source>
</reference>